<name>A9CUN3_HOEPD</name>
<proteinExistence type="predicted"/>
<comment type="caution">
    <text evidence="1">The sequence shown here is derived from an EMBL/GenBank/DDBJ whole genome shotgun (WGS) entry which is preliminary data.</text>
</comment>
<protein>
    <recommendedName>
        <fullName evidence="3">Transposase</fullName>
    </recommendedName>
</protein>
<evidence type="ECO:0000313" key="2">
    <source>
        <dbReference type="Proteomes" id="UP000004291"/>
    </source>
</evidence>
<evidence type="ECO:0000313" key="1">
    <source>
        <dbReference type="EMBL" id="EDQ35239.1"/>
    </source>
</evidence>
<dbReference type="AlphaFoldDB" id="A9CUN3"/>
<organism evidence="1 2">
    <name type="scientific">Hoeflea phototrophica (strain DSM 17068 / NCIMB 14078 / DFL-43)</name>
    <dbReference type="NCBI Taxonomy" id="411684"/>
    <lineage>
        <taxon>Bacteria</taxon>
        <taxon>Pseudomonadati</taxon>
        <taxon>Pseudomonadota</taxon>
        <taxon>Alphaproteobacteria</taxon>
        <taxon>Hyphomicrobiales</taxon>
        <taxon>Rhizobiaceae</taxon>
        <taxon>Hoeflea</taxon>
    </lineage>
</organism>
<gene>
    <name evidence="1" type="ORF">HPDFL43_18632</name>
</gene>
<accession>A9CUN3</accession>
<reference evidence="1 2" key="1">
    <citation type="submission" date="2007-10" db="EMBL/GenBank/DDBJ databases">
        <authorList>
            <person name="Wagner-Dobler I."/>
            <person name="Ferriera S."/>
            <person name="Johnson J."/>
            <person name="Kravitz S."/>
            <person name="Beeson K."/>
            <person name="Sutton G."/>
            <person name="Rogers Y.-H."/>
            <person name="Friedman R."/>
            <person name="Frazier M."/>
            <person name="Venter J.C."/>
        </authorList>
    </citation>
    <scope>NUCLEOTIDE SEQUENCE [LARGE SCALE GENOMIC DNA]</scope>
    <source>
        <strain evidence="1 2">DFL-43</strain>
    </source>
</reference>
<dbReference type="HOGENOM" id="CLU_3118607_0_0_5"/>
<keyword evidence="2" id="KW-1185">Reference proteome</keyword>
<sequence>MKLDRQIPFHLIKTRWTFALFDSTHRSDQMRTLACWFASTIQPGRIIWKE</sequence>
<dbReference type="Proteomes" id="UP000004291">
    <property type="component" value="Chromosome"/>
</dbReference>
<evidence type="ECO:0008006" key="3">
    <source>
        <dbReference type="Google" id="ProtNLM"/>
    </source>
</evidence>
<reference evidence="1 2" key="2">
    <citation type="submission" date="2012-06" db="EMBL/GenBank/DDBJ databases">
        <authorList>
            <person name="Fiebig A."/>
        </authorList>
    </citation>
    <scope>NUCLEOTIDE SEQUENCE [LARGE SCALE GENOMIC DNA]</scope>
    <source>
        <strain evidence="1 2">DFL-43</strain>
    </source>
</reference>
<dbReference type="EMBL" id="ABIA03000005">
    <property type="protein sequence ID" value="EDQ35239.1"/>
    <property type="molecule type" value="Genomic_DNA"/>
</dbReference>
<dbReference type="STRING" id="411684.HPDFL43_18632"/>